<accession>A0A7W6FV22</accession>
<feature type="compositionally biased region" description="Low complexity" evidence="1">
    <location>
        <begin position="148"/>
        <end position="159"/>
    </location>
</feature>
<name>A0A7W6FV22_9HYPH</name>
<feature type="region of interest" description="Disordered" evidence="1">
    <location>
        <begin position="1"/>
        <end position="20"/>
    </location>
</feature>
<proteinExistence type="predicted"/>
<evidence type="ECO:0000256" key="1">
    <source>
        <dbReference type="SAM" id="MobiDB-lite"/>
    </source>
</evidence>
<evidence type="ECO:0000313" key="3">
    <source>
        <dbReference type="Proteomes" id="UP000531216"/>
    </source>
</evidence>
<feature type="compositionally biased region" description="Low complexity" evidence="1">
    <location>
        <begin position="187"/>
        <end position="199"/>
    </location>
</feature>
<evidence type="ECO:0008006" key="4">
    <source>
        <dbReference type="Google" id="ProtNLM"/>
    </source>
</evidence>
<reference evidence="2 3" key="1">
    <citation type="submission" date="2020-08" db="EMBL/GenBank/DDBJ databases">
        <title>Genomic Encyclopedia of Type Strains, Phase IV (KMG-IV): sequencing the most valuable type-strain genomes for metagenomic binning, comparative biology and taxonomic classification.</title>
        <authorList>
            <person name="Goeker M."/>
        </authorList>
    </citation>
    <scope>NUCLEOTIDE SEQUENCE [LARGE SCALE GENOMIC DNA]</scope>
    <source>
        <strain evidence="2 3">DSM 25024</strain>
    </source>
</reference>
<organism evidence="2 3">
    <name type="scientific">Aureimonas phyllosphaerae</name>
    <dbReference type="NCBI Taxonomy" id="1166078"/>
    <lineage>
        <taxon>Bacteria</taxon>
        <taxon>Pseudomonadati</taxon>
        <taxon>Pseudomonadota</taxon>
        <taxon>Alphaproteobacteria</taxon>
        <taxon>Hyphomicrobiales</taxon>
        <taxon>Aurantimonadaceae</taxon>
        <taxon>Aureimonas</taxon>
    </lineage>
</organism>
<sequence length="349" mass="36491">MSTETDRLAREAEERRSNLDATLESLKGKLSPGQIVDEAMGYLREGQGADMARTLNRQVRDNPLALGLVGAGIAWLMLGQGAKDTARDAGRRLRDRYDDTFDRGDRDWSPDRWAADDRDNRFESYNSGYEADRTRGVTSGPYPGGSGSSSSGIGSSVSGAASSVGSAASSAAGAVGDAARKAGDTISHAASSASDSASRLSHDARDAAARAREASYRGLSHAGDSASYYGRRARRTFLDTLHEEPLVLGAVALAVGAAIGAALPSTRTEDEWLGQTRDRLRDQALDSGRDVLDKAGTVASKAFEAGSAEAEAKGLKPTGEGETIAQKVSSVAQAAYGTARDEAKKEGLA</sequence>
<feature type="compositionally biased region" description="Basic and acidic residues" evidence="1">
    <location>
        <begin position="1"/>
        <end position="18"/>
    </location>
</feature>
<comment type="caution">
    <text evidence="2">The sequence shown here is derived from an EMBL/GenBank/DDBJ whole genome shotgun (WGS) entry which is preliminary data.</text>
</comment>
<protein>
    <recommendedName>
        <fullName evidence="4">Membrane-anchored ribosome-binding protein, inhibits growth in stationary phase, ElaB/YqjD/DUF883 family</fullName>
    </recommendedName>
</protein>
<feature type="region of interest" description="Disordered" evidence="1">
    <location>
        <begin position="122"/>
        <end position="159"/>
    </location>
</feature>
<dbReference type="Pfam" id="PF12277">
    <property type="entry name" value="DUF3618"/>
    <property type="match status" value="1"/>
</dbReference>
<dbReference type="EMBL" id="JACIDO010000005">
    <property type="protein sequence ID" value="MBB3936706.1"/>
    <property type="molecule type" value="Genomic_DNA"/>
</dbReference>
<evidence type="ECO:0000313" key="2">
    <source>
        <dbReference type="EMBL" id="MBB3936706.1"/>
    </source>
</evidence>
<dbReference type="AlphaFoldDB" id="A0A7W6FV22"/>
<dbReference type="OrthoDB" id="7471221at2"/>
<dbReference type="RefSeq" id="WP_090962084.1">
    <property type="nucleotide sequence ID" value="NZ_FOOA01000005.1"/>
</dbReference>
<keyword evidence="3" id="KW-1185">Reference proteome</keyword>
<gene>
    <name evidence="2" type="ORF">GGR05_002860</name>
</gene>
<feature type="compositionally biased region" description="Basic and acidic residues" evidence="1">
    <location>
        <begin position="200"/>
        <end position="209"/>
    </location>
</feature>
<dbReference type="InterPro" id="IPR022062">
    <property type="entry name" value="DUF3618"/>
</dbReference>
<dbReference type="Proteomes" id="UP000531216">
    <property type="component" value="Unassembled WGS sequence"/>
</dbReference>
<feature type="region of interest" description="Disordered" evidence="1">
    <location>
        <begin position="186"/>
        <end position="209"/>
    </location>
</feature>